<dbReference type="PANTHER" id="PTHR10489">
    <property type="entry name" value="CELL ADHESION MOLECULE"/>
    <property type="match status" value="1"/>
</dbReference>
<feature type="domain" description="G-protein coupled receptors family 1 profile" evidence="12">
    <location>
        <begin position="88"/>
        <end position="339"/>
    </location>
</feature>
<accession>M3XL23</accession>
<keyword evidence="3 10" id="KW-0812">Transmembrane</keyword>
<dbReference type="EMBL" id="AFYH01085536">
    <property type="status" value="NOT_ANNOTATED_CDS"/>
    <property type="molecule type" value="Genomic_DNA"/>
</dbReference>
<feature type="transmembrane region" description="Helical" evidence="11">
    <location>
        <begin position="148"/>
        <end position="169"/>
    </location>
</feature>
<dbReference type="InterPro" id="IPR050119">
    <property type="entry name" value="CCR1-9-like"/>
</dbReference>
<protein>
    <submittedName>
        <fullName evidence="13">C-C motif chemokine receptor 6</fullName>
    </submittedName>
</protein>
<dbReference type="EMBL" id="AFYH01085537">
    <property type="status" value="NOT_ANNOTATED_CDS"/>
    <property type="molecule type" value="Genomic_DNA"/>
</dbReference>
<dbReference type="PRINTS" id="PR01529">
    <property type="entry name" value="CHEMOKINER6"/>
</dbReference>
<reference evidence="13" key="2">
    <citation type="submission" date="2025-08" db="UniProtKB">
        <authorList>
            <consortium name="Ensembl"/>
        </authorList>
    </citation>
    <scope>IDENTIFICATION</scope>
</reference>
<dbReference type="PANTHER" id="PTHR10489:SF611">
    <property type="entry name" value="C-C CHEMOKINE RECEPTOR TYPE 6"/>
    <property type="match status" value="1"/>
</dbReference>
<keyword evidence="2" id="KW-1003">Cell membrane</keyword>
<dbReference type="GO" id="GO:0019722">
    <property type="term" value="P:calcium-mediated signaling"/>
    <property type="evidence" value="ECO:0007669"/>
    <property type="project" value="TreeGrafter"/>
</dbReference>
<evidence type="ECO:0000256" key="10">
    <source>
        <dbReference type="RuleBase" id="RU000688"/>
    </source>
</evidence>
<evidence type="ECO:0000259" key="12">
    <source>
        <dbReference type="PROSITE" id="PS50262"/>
    </source>
</evidence>
<comment type="similarity">
    <text evidence="10">Belongs to the G-protein coupled receptor 1 family.</text>
</comment>
<dbReference type="AlphaFoldDB" id="M3XL23"/>
<dbReference type="InterPro" id="IPR004067">
    <property type="entry name" value="Chemokine_CCR6"/>
</dbReference>
<dbReference type="PRINTS" id="PR00237">
    <property type="entry name" value="GPCRRHODOPSN"/>
</dbReference>
<evidence type="ECO:0000256" key="6">
    <source>
        <dbReference type="ARBA" id="ARBA00023136"/>
    </source>
</evidence>
<evidence type="ECO:0000256" key="7">
    <source>
        <dbReference type="ARBA" id="ARBA00023170"/>
    </source>
</evidence>
<dbReference type="EMBL" id="AFYH01085538">
    <property type="status" value="NOT_ANNOTATED_CDS"/>
    <property type="molecule type" value="Genomic_DNA"/>
</dbReference>
<dbReference type="Proteomes" id="UP000008672">
    <property type="component" value="Unassembled WGS sequence"/>
</dbReference>
<evidence type="ECO:0000256" key="3">
    <source>
        <dbReference type="ARBA" id="ARBA00022692"/>
    </source>
</evidence>
<evidence type="ECO:0000313" key="13">
    <source>
        <dbReference type="Ensembl" id="ENSLACP00000023429.1"/>
    </source>
</evidence>
<dbReference type="PRINTS" id="PR00657">
    <property type="entry name" value="CCCHEMOKINER"/>
</dbReference>
<feature type="transmembrane region" description="Helical" evidence="11">
    <location>
        <begin position="72"/>
        <end position="99"/>
    </location>
</feature>
<evidence type="ECO:0000256" key="2">
    <source>
        <dbReference type="ARBA" id="ARBA00022475"/>
    </source>
</evidence>
<dbReference type="Gene3D" id="1.20.1070.10">
    <property type="entry name" value="Rhodopsin 7-helix transmembrane proteins"/>
    <property type="match status" value="1"/>
</dbReference>
<dbReference type="CDD" id="cd15172">
    <property type="entry name" value="7tmA_CCR6"/>
    <property type="match status" value="1"/>
</dbReference>
<dbReference type="EMBL" id="AFYH01085539">
    <property type="status" value="NOT_ANNOTATED_CDS"/>
    <property type="molecule type" value="Genomic_DNA"/>
</dbReference>
<dbReference type="Ensembl" id="ENSLACT00000025034.1">
    <property type="protein sequence ID" value="ENSLACP00000023429.1"/>
    <property type="gene ID" value="ENSLACG00000022640.1"/>
</dbReference>
<dbReference type="EMBL" id="AFYH01085541">
    <property type="status" value="NOT_ANNOTATED_CDS"/>
    <property type="molecule type" value="Genomic_DNA"/>
</dbReference>
<dbReference type="EMBL" id="AFYH01085540">
    <property type="status" value="NOT_ANNOTATED_CDS"/>
    <property type="molecule type" value="Genomic_DNA"/>
</dbReference>
<reference evidence="14" key="1">
    <citation type="submission" date="2011-08" db="EMBL/GenBank/DDBJ databases">
        <title>The draft genome of Latimeria chalumnae.</title>
        <authorList>
            <person name="Di Palma F."/>
            <person name="Alfoldi J."/>
            <person name="Johnson J."/>
            <person name="Berlin A."/>
            <person name="Gnerre S."/>
            <person name="Jaffe D."/>
            <person name="MacCallum I."/>
            <person name="Young S."/>
            <person name="Walker B.J."/>
            <person name="Lander E."/>
            <person name="Lindblad-Toh K."/>
        </authorList>
    </citation>
    <scope>NUCLEOTIDE SEQUENCE [LARGE SCALE GENOMIC DNA]</scope>
    <source>
        <strain evidence="14">Wild caught</strain>
    </source>
</reference>
<evidence type="ECO:0000256" key="4">
    <source>
        <dbReference type="ARBA" id="ARBA00022989"/>
    </source>
</evidence>
<dbReference type="InterPro" id="IPR017452">
    <property type="entry name" value="GPCR_Rhodpsn_7TM"/>
</dbReference>
<keyword evidence="8" id="KW-0325">Glycoprotein</keyword>
<dbReference type="GO" id="GO:0009897">
    <property type="term" value="C:external side of plasma membrane"/>
    <property type="evidence" value="ECO:0007669"/>
    <property type="project" value="TreeGrafter"/>
</dbReference>
<reference evidence="13" key="3">
    <citation type="submission" date="2025-09" db="UniProtKB">
        <authorList>
            <consortium name="Ensembl"/>
        </authorList>
    </citation>
    <scope>IDENTIFICATION</scope>
</reference>
<dbReference type="GeneTree" id="ENSGT01030000234667"/>
<feature type="transmembrane region" description="Helical" evidence="11">
    <location>
        <begin position="319"/>
        <end position="342"/>
    </location>
</feature>
<dbReference type="KEGG" id="lcm:102357098"/>
<evidence type="ECO:0000256" key="5">
    <source>
        <dbReference type="ARBA" id="ARBA00023040"/>
    </source>
</evidence>
<dbReference type="PROSITE" id="PS00237">
    <property type="entry name" value="G_PROTEIN_RECEP_F1_1"/>
    <property type="match status" value="1"/>
</dbReference>
<keyword evidence="9 10" id="KW-0807">Transducer</keyword>
<evidence type="ECO:0000256" key="9">
    <source>
        <dbReference type="ARBA" id="ARBA00023224"/>
    </source>
</evidence>
<dbReference type="GO" id="GO:0019957">
    <property type="term" value="F:C-C chemokine binding"/>
    <property type="evidence" value="ECO:0007669"/>
    <property type="project" value="TreeGrafter"/>
</dbReference>
<feature type="transmembrane region" description="Helical" evidence="11">
    <location>
        <begin position="190"/>
        <end position="209"/>
    </location>
</feature>
<dbReference type="SUPFAM" id="SSF81321">
    <property type="entry name" value="Family A G protein-coupled receptor-like"/>
    <property type="match status" value="1"/>
</dbReference>
<dbReference type="InterPro" id="IPR000355">
    <property type="entry name" value="Chemokine_rcpt"/>
</dbReference>
<dbReference type="GO" id="GO:0060326">
    <property type="term" value="P:cell chemotaxis"/>
    <property type="evidence" value="ECO:0007669"/>
    <property type="project" value="TreeGrafter"/>
</dbReference>
<feature type="transmembrane region" description="Helical" evidence="11">
    <location>
        <begin position="278"/>
        <end position="299"/>
    </location>
</feature>
<dbReference type="PROSITE" id="PS50262">
    <property type="entry name" value="G_PROTEIN_RECEP_F1_2"/>
    <property type="match status" value="1"/>
</dbReference>
<gene>
    <name evidence="13" type="primary">CCR6</name>
</gene>
<dbReference type="GO" id="GO:0007204">
    <property type="term" value="P:positive regulation of cytosolic calcium ion concentration"/>
    <property type="evidence" value="ECO:0007669"/>
    <property type="project" value="TreeGrafter"/>
</dbReference>
<keyword evidence="6 11" id="KW-0472">Membrane</keyword>
<dbReference type="FunFam" id="1.20.1070.10:FF:000035">
    <property type="entry name" value="C-C chemokine receptor type 6"/>
    <property type="match status" value="1"/>
</dbReference>
<evidence type="ECO:0000256" key="1">
    <source>
        <dbReference type="ARBA" id="ARBA00004651"/>
    </source>
</evidence>
<organism evidence="13 14">
    <name type="scientific">Latimeria chalumnae</name>
    <name type="common">Coelacanth</name>
    <dbReference type="NCBI Taxonomy" id="7897"/>
    <lineage>
        <taxon>Eukaryota</taxon>
        <taxon>Metazoa</taxon>
        <taxon>Chordata</taxon>
        <taxon>Craniata</taxon>
        <taxon>Vertebrata</taxon>
        <taxon>Euteleostomi</taxon>
        <taxon>Coelacanthiformes</taxon>
        <taxon>Coelacanthidae</taxon>
        <taxon>Latimeria</taxon>
    </lineage>
</organism>
<dbReference type="OrthoDB" id="9828427at2759"/>
<dbReference type="FunCoup" id="M3XL23">
    <property type="interactions" value="473"/>
</dbReference>
<dbReference type="eggNOG" id="KOG3656">
    <property type="taxonomic scope" value="Eukaryota"/>
</dbReference>
<name>M3XL23_LATCH</name>
<sequence>MKGNLSLGTTELMQLGENNPTTQITMEGNLSLGTTEMLANMTTACDDYSCDYTIDFEATPCSMSDIKKHVQIFVPVIYLFVCVFGLIGNSLVIVTYAFYKKSKSMTDVYLVNLAIADLFFVLTLPFNAVYRASQWVFTEIPCKLVRGIYGINFYSSMLMLALISIDRYIAIVQATRSFKMRAATLAYSRYICIAVWIFASMISVPDFVFSSVYMHDLDNRTVCEPKYPMGFGSQLKLLTLGMQITIGFCIPLWIIITCYSFIINTLHQAQNFQRHKAVRVVIAVVLVFLLCQVPYNIILLNEAINFFEDTCSTKKFNTMAYYITQCLAFFHCCLNPVLYAFIGVKFRNYFIKIMQDLWCLSKKYMTVRRSSRMSSEVFSSRRTSEVLDVDNPSSFTM</sequence>
<keyword evidence="4 11" id="KW-1133">Transmembrane helix</keyword>
<keyword evidence="14" id="KW-1185">Reference proteome</keyword>
<keyword evidence="7 10" id="KW-0675">Receptor</keyword>
<evidence type="ECO:0000313" key="14">
    <source>
        <dbReference type="Proteomes" id="UP000008672"/>
    </source>
</evidence>
<feature type="transmembrane region" description="Helical" evidence="11">
    <location>
        <begin position="108"/>
        <end position="128"/>
    </location>
</feature>
<dbReference type="Pfam" id="PF00001">
    <property type="entry name" value="7tm_1"/>
    <property type="match status" value="1"/>
</dbReference>
<dbReference type="HOGENOM" id="CLU_009579_8_3_1"/>
<evidence type="ECO:0000256" key="11">
    <source>
        <dbReference type="SAM" id="Phobius"/>
    </source>
</evidence>
<dbReference type="OMA" id="TKEICDH"/>
<comment type="subcellular location">
    <subcellularLocation>
        <location evidence="1">Cell membrane</location>
        <topology evidence="1">Multi-pass membrane protein</topology>
    </subcellularLocation>
</comment>
<keyword evidence="5 10" id="KW-0297">G-protein coupled receptor</keyword>
<proteinExistence type="inferred from homology"/>
<dbReference type="STRING" id="7897.ENSLACP00000023429"/>
<evidence type="ECO:0000256" key="8">
    <source>
        <dbReference type="ARBA" id="ARBA00023180"/>
    </source>
</evidence>
<dbReference type="InterPro" id="IPR000276">
    <property type="entry name" value="GPCR_Rhodpsn"/>
</dbReference>
<dbReference type="InParanoid" id="M3XL23"/>
<feature type="transmembrane region" description="Helical" evidence="11">
    <location>
        <begin position="244"/>
        <end position="266"/>
    </location>
</feature>
<dbReference type="GO" id="GO:0006955">
    <property type="term" value="P:immune response"/>
    <property type="evidence" value="ECO:0007669"/>
    <property type="project" value="InterPro"/>
</dbReference>
<dbReference type="GO" id="GO:0016493">
    <property type="term" value="F:C-C chemokine receptor activity"/>
    <property type="evidence" value="ECO:0007669"/>
    <property type="project" value="InterPro"/>
</dbReference>